<organism evidence="3 4">
    <name type="scientific">Phytophthora oleae</name>
    <dbReference type="NCBI Taxonomy" id="2107226"/>
    <lineage>
        <taxon>Eukaryota</taxon>
        <taxon>Sar</taxon>
        <taxon>Stramenopiles</taxon>
        <taxon>Oomycota</taxon>
        <taxon>Peronosporomycetes</taxon>
        <taxon>Peronosporales</taxon>
        <taxon>Peronosporaceae</taxon>
        <taxon>Phytophthora</taxon>
    </lineage>
</organism>
<proteinExistence type="predicted"/>
<feature type="compositionally biased region" description="Basic and acidic residues" evidence="1">
    <location>
        <begin position="53"/>
        <end position="62"/>
    </location>
</feature>
<sequence>MCGRLPVFVFVAVLLVTSTIATKSAVSLRISATTPEPVRRLISYADVSIKEKKVASAEEERGGGTVGASAATRTGGGGAIPTSNNQATDGEMVTVTTYSNNGRLQRFMRWWKRLISGKTEASTSSRRLRSMY</sequence>
<evidence type="ECO:0000256" key="2">
    <source>
        <dbReference type="SAM" id="SignalP"/>
    </source>
</evidence>
<protein>
    <recommendedName>
        <fullName evidence="5">RxLR effector protein</fullName>
    </recommendedName>
</protein>
<keyword evidence="4" id="KW-1185">Reference proteome</keyword>
<evidence type="ECO:0000256" key="1">
    <source>
        <dbReference type="SAM" id="MobiDB-lite"/>
    </source>
</evidence>
<dbReference type="Proteomes" id="UP001632037">
    <property type="component" value="Unassembled WGS sequence"/>
</dbReference>
<keyword evidence="2" id="KW-0732">Signal</keyword>
<name>A0ABD3F0V3_9STRA</name>
<feature type="region of interest" description="Disordered" evidence="1">
    <location>
        <begin position="53"/>
        <end position="91"/>
    </location>
</feature>
<evidence type="ECO:0000313" key="3">
    <source>
        <dbReference type="EMBL" id="KAL3659246.1"/>
    </source>
</evidence>
<feature type="signal peptide" evidence="2">
    <location>
        <begin position="1"/>
        <end position="21"/>
    </location>
</feature>
<accession>A0ABD3F0V3</accession>
<gene>
    <name evidence="3" type="ORF">V7S43_015824</name>
</gene>
<dbReference type="EMBL" id="JBIMZQ010000048">
    <property type="protein sequence ID" value="KAL3659246.1"/>
    <property type="molecule type" value="Genomic_DNA"/>
</dbReference>
<evidence type="ECO:0000313" key="4">
    <source>
        <dbReference type="Proteomes" id="UP001632037"/>
    </source>
</evidence>
<reference evidence="3 4" key="1">
    <citation type="submission" date="2024-09" db="EMBL/GenBank/DDBJ databases">
        <title>Genome sequencing and assembly of Phytophthora oleae, isolate VK10A, causative agent of rot of olive drupes.</title>
        <authorList>
            <person name="Conti Taguali S."/>
            <person name="Riolo M."/>
            <person name="La Spada F."/>
            <person name="Cacciola S.O."/>
            <person name="Dionisio G."/>
        </authorList>
    </citation>
    <scope>NUCLEOTIDE SEQUENCE [LARGE SCALE GENOMIC DNA]</scope>
    <source>
        <strain evidence="3 4">VK10A</strain>
    </source>
</reference>
<comment type="caution">
    <text evidence="3">The sequence shown here is derived from an EMBL/GenBank/DDBJ whole genome shotgun (WGS) entry which is preliminary data.</text>
</comment>
<feature type="compositionally biased region" description="Polar residues" evidence="1">
    <location>
        <begin position="81"/>
        <end position="91"/>
    </location>
</feature>
<evidence type="ECO:0008006" key="5">
    <source>
        <dbReference type="Google" id="ProtNLM"/>
    </source>
</evidence>
<dbReference type="AlphaFoldDB" id="A0ABD3F0V3"/>
<feature type="chain" id="PRO_5044812143" description="RxLR effector protein" evidence="2">
    <location>
        <begin position="22"/>
        <end position="132"/>
    </location>
</feature>